<evidence type="ECO:0000313" key="1">
    <source>
        <dbReference type="EMBL" id="SFU25899.1"/>
    </source>
</evidence>
<accession>A0A1I7EPQ7</accession>
<dbReference type="InterPro" id="IPR036610">
    <property type="entry name" value="PEBP-like_sf"/>
</dbReference>
<sequence>MYFNSNATLIIEELRTDHALAAPQQLGRVPKLQPVLPQSLEWKRNLSMKLESNDLEHGKPIPEGFVFAVKNAASRIALSQNRNPHLMWSDVPAGTQSFVLICHDPDVPSKPDDVNQEGKVVPADLPRVDFYHWLLVNIPSEQHEIEQGSHSNGVTPRGKPGPYLPQSLAASLRHGMNDYTAWFAGDKDMAGEYHGYDGPCPPWNDTIVHRYVFTVRALDIPCVPLGERFRAADVLSAIKGHVLAEASLCGTYTLNPRLDV</sequence>
<dbReference type="SUPFAM" id="SSF49777">
    <property type="entry name" value="PEBP-like"/>
    <property type="match status" value="1"/>
</dbReference>
<organism evidence="1 2">
    <name type="scientific">Paraburkholderia aspalathi</name>
    <dbReference type="NCBI Taxonomy" id="1324617"/>
    <lineage>
        <taxon>Bacteria</taxon>
        <taxon>Pseudomonadati</taxon>
        <taxon>Pseudomonadota</taxon>
        <taxon>Betaproteobacteria</taxon>
        <taxon>Burkholderiales</taxon>
        <taxon>Burkholderiaceae</taxon>
        <taxon>Paraburkholderia</taxon>
    </lineage>
</organism>
<reference evidence="1 2" key="1">
    <citation type="submission" date="2016-10" db="EMBL/GenBank/DDBJ databases">
        <authorList>
            <person name="de Groot N.N."/>
        </authorList>
    </citation>
    <scope>NUCLEOTIDE SEQUENCE [LARGE SCALE GENOMIC DNA]</scope>
    <source>
        <strain evidence="1 2">LMG 27731</strain>
    </source>
</reference>
<dbReference type="AlphaFoldDB" id="A0A1I7EPQ7"/>
<dbReference type="Pfam" id="PF01161">
    <property type="entry name" value="PBP"/>
    <property type="match status" value="1"/>
</dbReference>
<name>A0A1I7EPQ7_9BURK</name>
<gene>
    <name evidence="1" type="ORF">SAMN05192563_104334</name>
</gene>
<dbReference type="PANTHER" id="PTHR30289">
    <property type="entry name" value="UNCHARACTERIZED PROTEIN YBCL-RELATED"/>
    <property type="match status" value="1"/>
</dbReference>
<dbReference type="Gene3D" id="3.90.280.10">
    <property type="entry name" value="PEBP-like"/>
    <property type="match status" value="1"/>
</dbReference>
<dbReference type="Proteomes" id="UP000198844">
    <property type="component" value="Unassembled WGS sequence"/>
</dbReference>
<dbReference type="EMBL" id="FPBH01000043">
    <property type="protein sequence ID" value="SFU25899.1"/>
    <property type="molecule type" value="Genomic_DNA"/>
</dbReference>
<dbReference type="CDD" id="cd00865">
    <property type="entry name" value="PEBP_bact_arch"/>
    <property type="match status" value="1"/>
</dbReference>
<protein>
    <recommendedName>
        <fullName evidence="3">Phospholipid-binding protein, PBP family</fullName>
    </recommendedName>
</protein>
<dbReference type="InterPro" id="IPR005247">
    <property type="entry name" value="YbhB_YbcL/LppC-like"/>
</dbReference>
<dbReference type="NCBIfam" id="TIGR00481">
    <property type="entry name" value="YbhB/YbcL family Raf kinase inhibitor-like protein"/>
    <property type="match status" value="1"/>
</dbReference>
<dbReference type="InterPro" id="IPR008914">
    <property type="entry name" value="PEBP"/>
</dbReference>
<evidence type="ECO:0000313" key="2">
    <source>
        <dbReference type="Proteomes" id="UP000198844"/>
    </source>
</evidence>
<evidence type="ECO:0008006" key="3">
    <source>
        <dbReference type="Google" id="ProtNLM"/>
    </source>
</evidence>
<proteinExistence type="predicted"/>
<dbReference type="PANTHER" id="PTHR30289:SF1">
    <property type="entry name" value="PEBP (PHOSPHATIDYLETHANOLAMINE-BINDING PROTEIN) FAMILY PROTEIN"/>
    <property type="match status" value="1"/>
</dbReference>